<gene>
    <name evidence="3" type="ORF">F0Q45_25100</name>
</gene>
<feature type="region of interest" description="Disordered" evidence="1">
    <location>
        <begin position="77"/>
        <end position="105"/>
    </location>
</feature>
<feature type="region of interest" description="Disordered" evidence="1">
    <location>
        <begin position="1"/>
        <end position="20"/>
    </location>
</feature>
<protein>
    <recommendedName>
        <fullName evidence="2">4Fe-4S Wbl-type domain-containing protein</fullName>
    </recommendedName>
</protein>
<keyword evidence="4" id="KW-1185">Reference proteome</keyword>
<proteinExistence type="predicted"/>
<sequence>MNHKNDTAPPPPTPCLSHPGDWVDPARKAFTRRQCLSCPSLGGCAEDALRQRPSYGMWAGVWVNGDFAAKRPLLIGRRSQGSRPPKSPDPQPDPPPSPPIAPAVGTLVTAPPAPVVAALITARASANCEIMAPACTYRQSAIFTRRRRPPRTALASPADALAACANCIELIEHTDLPTARDLGYLVDPRTTTSSVPVLWRQHRWVYLDTRGRLHPTSGPELVEIA</sequence>
<reference evidence="3 4" key="1">
    <citation type="submission" date="2019-09" db="EMBL/GenBank/DDBJ databases">
        <title>Report of infection by Mycobacterium simiae a patient suffering from pulmonary tuberculosis.</title>
        <authorList>
            <person name="Mohanty P.S."/>
            <person name="Bansal A.K."/>
            <person name="Singh H."/>
            <person name="Sharma S."/>
            <person name="Patil S.A."/>
            <person name="Upadhaya P."/>
            <person name="Singh P.K."/>
            <person name="Kumar D."/>
            <person name="Kumar S."/>
            <person name="Singh R.K."/>
            <person name="Chaudhary B."/>
        </authorList>
    </citation>
    <scope>NUCLEOTIDE SEQUENCE [LARGE SCALE GENOMIC DNA]</scope>
    <source>
        <strain evidence="3 4">JAL-560-SIM</strain>
    </source>
</reference>
<comment type="caution">
    <text evidence="3">The sequence shown here is derived from an EMBL/GenBank/DDBJ whole genome shotgun (WGS) entry which is preliminary data.</text>
</comment>
<feature type="domain" description="4Fe-4S Wbl-type" evidence="2">
    <location>
        <begin position="14"/>
        <end position="68"/>
    </location>
</feature>
<dbReference type="InterPro" id="IPR034768">
    <property type="entry name" value="4FE4S_WBL"/>
</dbReference>
<dbReference type="EMBL" id="VTZN01000306">
    <property type="protein sequence ID" value="KAA1244169.1"/>
    <property type="molecule type" value="Genomic_DNA"/>
</dbReference>
<accession>A0A5B1BAR3</accession>
<dbReference type="Pfam" id="PF02467">
    <property type="entry name" value="Whib"/>
    <property type="match status" value="1"/>
</dbReference>
<evidence type="ECO:0000313" key="4">
    <source>
        <dbReference type="Proteomes" id="UP000324701"/>
    </source>
</evidence>
<evidence type="ECO:0000256" key="1">
    <source>
        <dbReference type="SAM" id="MobiDB-lite"/>
    </source>
</evidence>
<dbReference type="AlphaFoldDB" id="A0A5B1BAR3"/>
<name>A0A5B1BAR3_MYCSI</name>
<feature type="compositionally biased region" description="Pro residues" evidence="1">
    <location>
        <begin position="85"/>
        <end position="101"/>
    </location>
</feature>
<dbReference type="OrthoDB" id="4732680at2"/>
<evidence type="ECO:0000259" key="2">
    <source>
        <dbReference type="PROSITE" id="PS51674"/>
    </source>
</evidence>
<dbReference type="Proteomes" id="UP000324701">
    <property type="component" value="Unassembled WGS sequence"/>
</dbReference>
<dbReference type="PROSITE" id="PS51674">
    <property type="entry name" value="4FE4S_WBL"/>
    <property type="match status" value="1"/>
</dbReference>
<evidence type="ECO:0000313" key="3">
    <source>
        <dbReference type="EMBL" id="KAA1244169.1"/>
    </source>
</evidence>
<dbReference type="RefSeq" id="WP_149656457.1">
    <property type="nucleotide sequence ID" value="NZ_VTZN01000306.1"/>
</dbReference>
<organism evidence="3 4">
    <name type="scientific">Mycobacterium simiae</name>
    <name type="common">Mycobacterium habana</name>
    <dbReference type="NCBI Taxonomy" id="1784"/>
    <lineage>
        <taxon>Bacteria</taxon>
        <taxon>Bacillati</taxon>
        <taxon>Actinomycetota</taxon>
        <taxon>Actinomycetes</taxon>
        <taxon>Mycobacteriales</taxon>
        <taxon>Mycobacteriaceae</taxon>
        <taxon>Mycobacterium</taxon>
        <taxon>Mycobacterium simiae complex</taxon>
    </lineage>
</organism>